<comment type="caution">
    <text evidence="2">The sequence shown here is derived from an EMBL/GenBank/DDBJ whole genome shotgun (WGS) entry which is preliminary data.</text>
</comment>
<evidence type="ECO:0000313" key="2">
    <source>
        <dbReference type="EMBL" id="MBM7590397.1"/>
    </source>
</evidence>
<dbReference type="CDD" id="cd01949">
    <property type="entry name" value="GGDEF"/>
    <property type="match status" value="1"/>
</dbReference>
<dbReference type="InterPro" id="IPR029787">
    <property type="entry name" value="Nucleotide_cyclase"/>
</dbReference>
<dbReference type="GO" id="GO:1902201">
    <property type="term" value="P:negative regulation of bacterial-type flagellum-dependent cell motility"/>
    <property type="evidence" value="ECO:0007669"/>
    <property type="project" value="TreeGrafter"/>
</dbReference>
<dbReference type="InterPro" id="IPR050469">
    <property type="entry name" value="Diguanylate_Cyclase"/>
</dbReference>
<evidence type="ECO:0000313" key="3">
    <source>
        <dbReference type="Proteomes" id="UP000717624"/>
    </source>
</evidence>
<accession>A0A938Y2F3</accession>
<dbReference type="InterPro" id="IPR000644">
    <property type="entry name" value="CBS_dom"/>
</dbReference>
<dbReference type="GO" id="GO:0052621">
    <property type="term" value="F:diguanylate cyclase activity"/>
    <property type="evidence" value="ECO:0007669"/>
    <property type="project" value="TreeGrafter"/>
</dbReference>
<dbReference type="SUPFAM" id="SSF54631">
    <property type="entry name" value="CBS-domain pair"/>
    <property type="match status" value="1"/>
</dbReference>
<dbReference type="Pfam" id="PF00571">
    <property type="entry name" value="CBS"/>
    <property type="match status" value="1"/>
</dbReference>
<dbReference type="GO" id="GO:0005886">
    <property type="term" value="C:plasma membrane"/>
    <property type="evidence" value="ECO:0007669"/>
    <property type="project" value="TreeGrafter"/>
</dbReference>
<evidence type="ECO:0000259" key="1">
    <source>
        <dbReference type="PROSITE" id="PS50887"/>
    </source>
</evidence>
<dbReference type="PANTHER" id="PTHR45138:SF9">
    <property type="entry name" value="DIGUANYLATE CYCLASE DGCM-RELATED"/>
    <property type="match status" value="1"/>
</dbReference>
<dbReference type="InterPro" id="IPR000160">
    <property type="entry name" value="GGDEF_dom"/>
</dbReference>
<reference evidence="2" key="1">
    <citation type="submission" date="2021-01" db="EMBL/GenBank/DDBJ databases">
        <title>Genomic Encyclopedia of Type Strains, Phase IV (KMG-IV): sequencing the most valuable type-strain genomes for metagenomic binning, comparative biology and taxonomic classification.</title>
        <authorList>
            <person name="Goeker M."/>
        </authorList>
    </citation>
    <scope>NUCLEOTIDE SEQUENCE</scope>
    <source>
        <strain evidence="2">DSM 25523</strain>
    </source>
</reference>
<keyword evidence="3" id="KW-1185">Reference proteome</keyword>
<dbReference type="SMART" id="SM00267">
    <property type="entry name" value="GGDEF"/>
    <property type="match status" value="1"/>
</dbReference>
<dbReference type="Gene3D" id="3.30.70.270">
    <property type="match status" value="1"/>
</dbReference>
<dbReference type="Pfam" id="PF00990">
    <property type="entry name" value="GGDEF"/>
    <property type="match status" value="1"/>
</dbReference>
<dbReference type="SUPFAM" id="SSF55073">
    <property type="entry name" value="Nucleotide cyclase"/>
    <property type="match status" value="1"/>
</dbReference>
<dbReference type="InterPro" id="IPR043128">
    <property type="entry name" value="Rev_trsase/Diguanyl_cyclase"/>
</dbReference>
<dbReference type="EMBL" id="JAFBEB010000005">
    <property type="protein sequence ID" value="MBM7590397.1"/>
    <property type="molecule type" value="Genomic_DNA"/>
</dbReference>
<dbReference type="Gene3D" id="3.10.580.10">
    <property type="entry name" value="CBS-domain"/>
    <property type="match status" value="1"/>
</dbReference>
<feature type="domain" description="GGDEF" evidence="1">
    <location>
        <begin position="163"/>
        <end position="313"/>
    </location>
</feature>
<dbReference type="PANTHER" id="PTHR45138">
    <property type="entry name" value="REGULATORY COMPONENTS OF SENSORY TRANSDUCTION SYSTEM"/>
    <property type="match status" value="1"/>
</dbReference>
<dbReference type="InterPro" id="IPR046342">
    <property type="entry name" value="CBS_dom_sf"/>
</dbReference>
<sequence length="313" mass="35820">MTAYIGDIIEPVPCVSQNVVSKAVHEIFSENTKIQGIVVVNQELPTSLITRTSFYQKIGTQYGYNLFMGRSIDLVVKKEPLIVDYFQSITEVSKLAMEREEDDRYDYVIVTKENKYIGIVSIQRLLMKLVEVQVEFASFLNPLTRLPGNHMIDEKLQEIIQQERFSILYFDLDNFKAYNDTYGFKKGDDLLQATAELLKRTLVKEGAFLGHIGGDDFIAVLNHSCFLSICNEIIKDFDEMIRDFYHPDHQSQQFVVAENRQGIKEKIPLVSLSIAIVTNQDRSFNNVEELGEYAAVVKKHCKKVSGSCFFVNI</sequence>
<dbReference type="GO" id="GO:0043709">
    <property type="term" value="P:cell adhesion involved in single-species biofilm formation"/>
    <property type="evidence" value="ECO:0007669"/>
    <property type="project" value="TreeGrafter"/>
</dbReference>
<dbReference type="AlphaFoldDB" id="A0A938Y2F3"/>
<proteinExistence type="predicted"/>
<dbReference type="RefSeq" id="WP_204518141.1">
    <property type="nucleotide sequence ID" value="NZ_BAABIN010000020.1"/>
</dbReference>
<organism evidence="2 3">
    <name type="scientific">Brevibacillus fulvus</name>
    <dbReference type="NCBI Taxonomy" id="1125967"/>
    <lineage>
        <taxon>Bacteria</taxon>
        <taxon>Bacillati</taxon>
        <taxon>Bacillota</taxon>
        <taxon>Bacilli</taxon>
        <taxon>Bacillales</taxon>
        <taxon>Paenibacillaceae</taxon>
        <taxon>Brevibacillus</taxon>
    </lineage>
</organism>
<name>A0A938Y2F3_9BACL</name>
<dbReference type="NCBIfam" id="TIGR00254">
    <property type="entry name" value="GGDEF"/>
    <property type="match status" value="1"/>
</dbReference>
<protein>
    <submittedName>
        <fullName evidence="2">Diguanylate cyclase (GGDEF)-like protein</fullName>
    </submittedName>
</protein>
<gene>
    <name evidence="2" type="ORF">JOD01_002001</name>
</gene>
<dbReference type="Proteomes" id="UP000717624">
    <property type="component" value="Unassembled WGS sequence"/>
</dbReference>
<dbReference type="PROSITE" id="PS50887">
    <property type="entry name" value="GGDEF"/>
    <property type="match status" value="1"/>
</dbReference>